<comment type="catalytic activity">
    <reaction evidence="1">
        <text>Release of an N-terminal amino acid, Xaa-|-Yaa- from a peptide, amide or arylamide. Xaa is preferably Ala, but may be most amino acids including Pro (slow action). When a terminal hydrophobic residue is followed by a prolyl residue, the two may be released as an intact Xaa-Pro dipeptide.</text>
        <dbReference type="EC" id="3.4.11.2"/>
    </reaction>
</comment>
<dbReference type="SUPFAM" id="SSF55486">
    <property type="entry name" value="Metalloproteases ('zincins'), catalytic domain"/>
    <property type="match status" value="1"/>
</dbReference>
<evidence type="ECO:0000256" key="1">
    <source>
        <dbReference type="ARBA" id="ARBA00000098"/>
    </source>
</evidence>
<dbReference type="RefSeq" id="WP_043127631.1">
    <property type="nucleotide sequence ID" value="NZ_JTDL01000151.1"/>
</dbReference>
<dbReference type="STRING" id="1338436.LK10_19470"/>
<dbReference type="EC" id="3.4.11.2" evidence="4"/>
<dbReference type="Pfam" id="PF17900">
    <property type="entry name" value="Peptidase_M1_N"/>
    <property type="match status" value="1"/>
</dbReference>
<reference evidence="16 17" key="1">
    <citation type="submission" date="2014-09" db="EMBL/GenBank/DDBJ databases">
        <title>Genome sequence of Sinomonas sp. MUSC 117.</title>
        <authorList>
            <person name="Lee L.-H."/>
        </authorList>
    </citation>
    <scope>NUCLEOTIDE SEQUENCE [LARGE SCALE GENOMIC DNA]</scope>
    <source>
        <strain evidence="16 17">MUSC 117</strain>
    </source>
</reference>
<dbReference type="Gene3D" id="1.10.390.10">
    <property type="entry name" value="Neutral Protease Domain 2"/>
    <property type="match status" value="1"/>
</dbReference>
<evidence type="ECO:0000256" key="7">
    <source>
        <dbReference type="ARBA" id="ARBA00022670"/>
    </source>
</evidence>
<dbReference type="SUPFAM" id="SSF63737">
    <property type="entry name" value="Leukotriene A4 hydrolase N-terminal domain"/>
    <property type="match status" value="1"/>
</dbReference>
<dbReference type="MEROPS" id="M01.033"/>
<evidence type="ECO:0000256" key="6">
    <source>
        <dbReference type="ARBA" id="ARBA00022438"/>
    </source>
</evidence>
<dbReference type="InterPro" id="IPR014782">
    <property type="entry name" value="Peptidase_M1_dom"/>
</dbReference>
<dbReference type="PANTHER" id="PTHR11533">
    <property type="entry name" value="PROTEASE M1 ZINC METALLOPROTEASE"/>
    <property type="match status" value="1"/>
</dbReference>
<dbReference type="PRINTS" id="PR00756">
    <property type="entry name" value="ALADIPTASE"/>
</dbReference>
<keyword evidence="6" id="KW-0031">Aminopeptidase</keyword>
<comment type="cofactor">
    <cofactor evidence="2">
        <name>Zn(2+)</name>
        <dbReference type="ChEBI" id="CHEBI:29105"/>
    </cofactor>
</comment>
<organism evidence="16 17">
    <name type="scientific">Sinomonas humi</name>
    <dbReference type="NCBI Taxonomy" id="1338436"/>
    <lineage>
        <taxon>Bacteria</taxon>
        <taxon>Bacillati</taxon>
        <taxon>Actinomycetota</taxon>
        <taxon>Actinomycetes</taxon>
        <taxon>Micrococcales</taxon>
        <taxon>Micrococcaceae</taxon>
        <taxon>Sinomonas</taxon>
    </lineage>
</organism>
<keyword evidence="7" id="KW-0645">Protease</keyword>
<gene>
    <name evidence="16" type="ORF">LK10_19470</name>
</gene>
<dbReference type="InterPro" id="IPR042097">
    <property type="entry name" value="Aminopeptidase_N-like_N_sf"/>
</dbReference>
<dbReference type="InterPro" id="IPR027268">
    <property type="entry name" value="Peptidase_M4/M1_CTD_sf"/>
</dbReference>
<evidence type="ECO:0000256" key="4">
    <source>
        <dbReference type="ARBA" id="ARBA00012564"/>
    </source>
</evidence>
<keyword evidence="17" id="KW-1185">Reference proteome</keyword>
<dbReference type="Pfam" id="PF01433">
    <property type="entry name" value="Peptidase_M1"/>
    <property type="match status" value="1"/>
</dbReference>
<evidence type="ECO:0000256" key="9">
    <source>
        <dbReference type="ARBA" id="ARBA00022801"/>
    </source>
</evidence>
<feature type="domain" description="Aminopeptidase N-like N-terminal" evidence="15">
    <location>
        <begin position="28"/>
        <end position="198"/>
    </location>
</feature>
<evidence type="ECO:0000256" key="2">
    <source>
        <dbReference type="ARBA" id="ARBA00001947"/>
    </source>
</evidence>
<dbReference type="PANTHER" id="PTHR11533:SF174">
    <property type="entry name" value="PUROMYCIN-SENSITIVE AMINOPEPTIDASE-RELATED"/>
    <property type="match status" value="1"/>
</dbReference>
<keyword evidence="8" id="KW-0479">Metal-binding</keyword>
<evidence type="ECO:0000256" key="10">
    <source>
        <dbReference type="ARBA" id="ARBA00022833"/>
    </source>
</evidence>
<dbReference type="GO" id="GO:0008270">
    <property type="term" value="F:zinc ion binding"/>
    <property type="evidence" value="ECO:0007669"/>
    <property type="project" value="InterPro"/>
</dbReference>
<evidence type="ECO:0000313" key="17">
    <source>
        <dbReference type="Proteomes" id="UP000030982"/>
    </source>
</evidence>
<dbReference type="AlphaFoldDB" id="A0A0B2ABJ0"/>
<accession>A0A0B2ABJ0</accession>
<evidence type="ECO:0000259" key="14">
    <source>
        <dbReference type="Pfam" id="PF01433"/>
    </source>
</evidence>
<evidence type="ECO:0000256" key="3">
    <source>
        <dbReference type="ARBA" id="ARBA00010136"/>
    </source>
</evidence>
<sequence>MSPSKNPSAESLDPYTPGHGTDAYRVRHYDLDLDVKLSSNRLEGHAHILAEAREELDAVVLSLSGLKAAKVRIDGAKAAKSIQREDQLIIRLKDRIPPGRGFELDVRYEGTPRPIRGVWGEIGWEELEDGVLVAGQPTGAPTWFPCNDHPSQKATFRISATVDAGYRAVSNGLLAGQSRKSSRTTYVYEQREPMAPYLATLLVGRYREVELGTCASTDGTTVRVRAAVPPELLAEAQTGLKDQVRMVELFTELFGPYAFRDYTVVVTEDELEIPLESQTLSIVGPNHIKLTWEAQRLLAHELAHQWFGNSVTVLRWQDIWLHEGFACYAEWLWSERAGLRSAKERAAAAWRYLSDEPQDLEIGRPGPHLMFDDRVYKRGALALHAVRCAVGEELFFRSLRAFASDYRHGNASTPDLVAVLDRVCIEVADFDAARILDRWLYCQELPALPEGVVKA</sequence>
<name>A0A0B2ABJ0_9MICC</name>
<dbReference type="GO" id="GO:0016285">
    <property type="term" value="F:alanyl aminopeptidase activity"/>
    <property type="evidence" value="ECO:0007669"/>
    <property type="project" value="UniProtKB-EC"/>
</dbReference>
<evidence type="ECO:0000259" key="15">
    <source>
        <dbReference type="Pfam" id="PF17900"/>
    </source>
</evidence>
<dbReference type="CDD" id="cd09603">
    <property type="entry name" value="M1_APN_like"/>
    <property type="match status" value="1"/>
</dbReference>
<keyword evidence="10" id="KW-0862">Zinc</keyword>
<evidence type="ECO:0000256" key="5">
    <source>
        <dbReference type="ARBA" id="ARBA00015611"/>
    </source>
</evidence>
<dbReference type="Gene3D" id="2.60.40.1730">
    <property type="entry name" value="tricorn interacting facor f3 domain"/>
    <property type="match status" value="1"/>
</dbReference>
<evidence type="ECO:0000256" key="13">
    <source>
        <dbReference type="ARBA" id="ARBA00031533"/>
    </source>
</evidence>
<evidence type="ECO:0000256" key="12">
    <source>
        <dbReference type="ARBA" id="ARBA00029811"/>
    </source>
</evidence>
<protein>
    <recommendedName>
        <fullName evidence="5">Aminopeptidase N</fullName>
        <ecNumber evidence="4">3.4.11.2</ecNumber>
    </recommendedName>
    <alternativeName>
        <fullName evidence="12">Alanine aminopeptidase</fullName>
    </alternativeName>
    <alternativeName>
        <fullName evidence="13">Lysyl aminopeptidase</fullName>
    </alternativeName>
</protein>
<dbReference type="GO" id="GO:0016020">
    <property type="term" value="C:membrane"/>
    <property type="evidence" value="ECO:0007669"/>
    <property type="project" value="TreeGrafter"/>
</dbReference>
<keyword evidence="9" id="KW-0378">Hydrolase</keyword>
<dbReference type="GO" id="GO:0070006">
    <property type="term" value="F:metalloaminopeptidase activity"/>
    <property type="evidence" value="ECO:0007669"/>
    <property type="project" value="TreeGrafter"/>
</dbReference>
<comment type="caution">
    <text evidence="16">The sequence shown here is derived from an EMBL/GenBank/DDBJ whole genome shotgun (WGS) entry which is preliminary data.</text>
</comment>
<evidence type="ECO:0000313" key="16">
    <source>
        <dbReference type="EMBL" id="KHL00570.1"/>
    </source>
</evidence>
<dbReference type="GO" id="GO:0005615">
    <property type="term" value="C:extracellular space"/>
    <property type="evidence" value="ECO:0007669"/>
    <property type="project" value="TreeGrafter"/>
</dbReference>
<dbReference type="Proteomes" id="UP000030982">
    <property type="component" value="Unassembled WGS sequence"/>
</dbReference>
<dbReference type="GO" id="GO:0005737">
    <property type="term" value="C:cytoplasm"/>
    <property type="evidence" value="ECO:0007669"/>
    <property type="project" value="TreeGrafter"/>
</dbReference>
<dbReference type="OrthoDB" id="100605at2"/>
<dbReference type="GO" id="GO:0006508">
    <property type="term" value="P:proteolysis"/>
    <property type="evidence" value="ECO:0007669"/>
    <property type="project" value="UniProtKB-KW"/>
</dbReference>
<dbReference type="InterPro" id="IPR001930">
    <property type="entry name" value="Peptidase_M1"/>
</dbReference>
<comment type="similarity">
    <text evidence="3">Belongs to the peptidase M1 family.</text>
</comment>
<proteinExistence type="inferred from homology"/>
<feature type="domain" description="Peptidase M1 membrane alanine aminopeptidase" evidence="14">
    <location>
        <begin position="243"/>
        <end position="439"/>
    </location>
</feature>
<dbReference type="InterPro" id="IPR050344">
    <property type="entry name" value="Peptidase_M1_aminopeptidases"/>
</dbReference>
<dbReference type="GO" id="GO:0043171">
    <property type="term" value="P:peptide catabolic process"/>
    <property type="evidence" value="ECO:0007669"/>
    <property type="project" value="TreeGrafter"/>
</dbReference>
<dbReference type="GO" id="GO:0042277">
    <property type="term" value="F:peptide binding"/>
    <property type="evidence" value="ECO:0007669"/>
    <property type="project" value="TreeGrafter"/>
</dbReference>
<evidence type="ECO:0000256" key="11">
    <source>
        <dbReference type="ARBA" id="ARBA00023049"/>
    </source>
</evidence>
<dbReference type="EMBL" id="JTDL01000151">
    <property type="protein sequence ID" value="KHL00570.1"/>
    <property type="molecule type" value="Genomic_DNA"/>
</dbReference>
<keyword evidence="11" id="KW-0482">Metalloprotease</keyword>
<dbReference type="InterPro" id="IPR045357">
    <property type="entry name" value="Aminopeptidase_N-like_N"/>
</dbReference>
<evidence type="ECO:0000256" key="8">
    <source>
        <dbReference type="ARBA" id="ARBA00022723"/>
    </source>
</evidence>